<comment type="caution">
    <text evidence="2">The sequence shown here is derived from an EMBL/GenBank/DDBJ whole genome shotgun (WGS) entry which is preliminary data.</text>
</comment>
<accession>A0ABT1JJC6</accession>
<dbReference type="Proteomes" id="UP000791080">
    <property type="component" value="Unassembled WGS sequence"/>
</dbReference>
<reference evidence="2 3" key="2">
    <citation type="submission" date="2022-06" db="EMBL/GenBank/DDBJ databases">
        <title>Genomic Encyclopedia of Type Strains, Phase I: the one thousand microbial genomes (KMG-I) project.</title>
        <authorList>
            <person name="Kyrpides N."/>
        </authorList>
    </citation>
    <scope>NUCLEOTIDE SEQUENCE [LARGE SCALE GENOMIC DNA]</scope>
    <source>
        <strain evidence="2 3">DSM 43889</strain>
    </source>
</reference>
<evidence type="ECO:0000313" key="2">
    <source>
        <dbReference type="EMBL" id="MCP2332610.1"/>
    </source>
</evidence>
<proteinExistence type="predicted"/>
<dbReference type="EMBL" id="AUBJ02000001">
    <property type="protein sequence ID" value="MCP2332610.1"/>
    <property type="molecule type" value="Genomic_DNA"/>
</dbReference>
<name>A0ABT1JJC6_ACTCY</name>
<protein>
    <submittedName>
        <fullName evidence="2">Uncharacterized protein</fullName>
    </submittedName>
</protein>
<evidence type="ECO:0000313" key="3">
    <source>
        <dbReference type="Proteomes" id="UP000791080"/>
    </source>
</evidence>
<gene>
    <name evidence="2" type="ORF">G443_002880</name>
</gene>
<keyword evidence="3" id="KW-1185">Reference proteome</keyword>
<feature type="region of interest" description="Disordered" evidence="1">
    <location>
        <begin position="1"/>
        <end position="57"/>
    </location>
</feature>
<evidence type="ECO:0000256" key="1">
    <source>
        <dbReference type="SAM" id="MobiDB-lite"/>
    </source>
</evidence>
<organism evidence="2 3">
    <name type="scientific">Actinoalloteichus caeruleus DSM 43889</name>
    <dbReference type="NCBI Taxonomy" id="1120930"/>
    <lineage>
        <taxon>Bacteria</taxon>
        <taxon>Bacillati</taxon>
        <taxon>Actinomycetota</taxon>
        <taxon>Actinomycetes</taxon>
        <taxon>Pseudonocardiales</taxon>
        <taxon>Pseudonocardiaceae</taxon>
        <taxon>Actinoalloteichus</taxon>
        <taxon>Actinoalloteichus cyanogriseus</taxon>
    </lineage>
</organism>
<reference evidence="2 3" key="1">
    <citation type="submission" date="2013-07" db="EMBL/GenBank/DDBJ databases">
        <authorList>
            <consortium name="DOE Joint Genome Institute"/>
            <person name="Reeve W."/>
            <person name="Huntemann M."/>
            <person name="Han J."/>
            <person name="Chen A."/>
            <person name="Kyrpides N."/>
            <person name="Mavromatis K."/>
            <person name="Markowitz V."/>
            <person name="Palaniappan K."/>
            <person name="Ivanova N."/>
            <person name="Schaumberg A."/>
            <person name="Pati A."/>
            <person name="Liolios K."/>
            <person name="Nordberg H.P."/>
            <person name="Cantor M.N."/>
            <person name="Hua S.X."/>
            <person name="Woyke T."/>
        </authorList>
    </citation>
    <scope>NUCLEOTIDE SEQUENCE [LARGE SCALE GENOMIC DNA]</scope>
    <source>
        <strain evidence="2 3">DSM 43889</strain>
    </source>
</reference>
<sequence>MAAGTRGGCRAHRRAEGPGPGRRAEALPGVPPPPGPRGVPAIGTGTGPSPLERNGTDQLCSRADSVAGSHDSPGRPHWLALSARRASRLYRPMSRST</sequence>